<name>A0A085WAQ9_9BACT</name>
<evidence type="ECO:0000313" key="2">
    <source>
        <dbReference type="EMBL" id="KFE64772.1"/>
    </source>
</evidence>
<dbReference type="InterPro" id="IPR021776">
    <property type="entry name" value="ActD"/>
</dbReference>
<dbReference type="PATRIC" id="fig|394096.3.peg.6126"/>
<dbReference type="STRING" id="394096.DB31_1790"/>
<dbReference type="PANTHER" id="PTHR40394">
    <property type="entry name" value="LIPOPROTEIN-RELATED"/>
    <property type="match status" value="1"/>
</dbReference>
<dbReference type="OrthoDB" id="9792475at2"/>
<dbReference type="AlphaFoldDB" id="A0A085WAQ9"/>
<dbReference type="Proteomes" id="UP000028725">
    <property type="component" value="Unassembled WGS sequence"/>
</dbReference>
<evidence type="ECO:0000313" key="3">
    <source>
        <dbReference type="Proteomes" id="UP000028725"/>
    </source>
</evidence>
<sequence length="175" mass="18753">MKRWVLGEFGSPERLLEVARALRERGFVRLDAHTPFPVEGLAEVLELKSSRLPALGLLAGLGGAAGAYLVQWFTQAVDWPLNVGGRPLHSAPAFIPITFETGVLSAAGAVFLGLFVVCGLPRVTHPVFELESFRSASVDGFWISVAVEESTPPETVAEVLRTLGASQVSQVEGEE</sequence>
<organism evidence="2 3">
    <name type="scientific">Hyalangium minutum</name>
    <dbReference type="NCBI Taxonomy" id="394096"/>
    <lineage>
        <taxon>Bacteria</taxon>
        <taxon>Pseudomonadati</taxon>
        <taxon>Myxococcota</taxon>
        <taxon>Myxococcia</taxon>
        <taxon>Myxococcales</taxon>
        <taxon>Cystobacterineae</taxon>
        <taxon>Archangiaceae</taxon>
        <taxon>Hyalangium</taxon>
    </lineage>
</organism>
<dbReference type="EMBL" id="JMCB01000013">
    <property type="protein sequence ID" value="KFE64772.1"/>
    <property type="molecule type" value="Genomic_DNA"/>
</dbReference>
<protein>
    <submittedName>
        <fullName evidence="2">ABC-type Fe3+ transport system protein</fullName>
    </submittedName>
</protein>
<evidence type="ECO:0000256" key="1">
    <source>
        <dbReference type="SAM" id="Phobius"/>
    </source>
</evidence>
<keyword evidence="1" id="KW-0472">Membrane</keyword>
<dbReference type="Pfam" id="PF11821">
    <property type="entry name" value="ActD"/>
    <property type="match status" value="1"/>
</dbReference>
<feature type="transmembrane region" description="Helical" evidence="1">
    <location>
        <begin position="93"/>
        <end position="120"/>
    </location>
</feature>
<keyword evidence="3" id="KW-1185">Reference proteome</keyword>
<accession>A0A085WAQ9</accession>
<proteinExistence type="predicted"/>
<keyword evidence="1" id="KW-0812">Transmembrane</keyword>
<dbReference type="RefSeq" id="WP_044193730.1">
    <property type="nucleotide sequence ID" value="NZ_JMCB01000013.1"/>
</dbReference>
<keyword evidence="1" id="KW-1133">Transmembrane helix</keyword>
<gene>
    <name evidence="2" type="ORF">DB31_1790</name>
</gene>
<dbReference type="PANTHER" id="PTHR40394:SF2">
    <property type="entry name" value="QUINOL:CYTOCHROME C OXIDOREDUCTASE MEMBRANE PROTEIN"/>
    <property type="match status" value="1"/>
</dbReference>
<feature type="transmembrane region" description="Helical" evidence="1">
    <location>
        <begin position="54"/>
        <end position="73"/>
    </location>
</feature>
<reference evidence="2 3" key="1">
    <citation type="submission" date="2014-04" db="EMBL/GenBank/DDBJ databases">
        <title>Genome assembly of Hyalangium minutum DSM 14724.</title>
        <authorList>
            <person name="Sharma G."/>
            <person name="Subramanian S."/>
        </authorList>
    </citation>
    <scope>NUCLEOTIDE SEQUENCE [LARGE SCALE GENOMIC DNA]</scope>
    <source>
        <strain evidence="2 3">DSM 14724</strain>
    </source>
</reference>
<comment type="caution">
    <text evidence="2">The sequence shown here is derived from an EMBL/GenBank/DDBJ whole genome shotgun (WGS) entry which is preliminary data.</text>
</comment>